<accession>A0A7V4G7F1</accession>
<gene>
    <name evidence="2" type="ORF">ENT08_02550</name>
</gene>
<feature type="compositionally biased region" description="Basic and acidic residues" evidence="1">
    <location>
        <begin position="53"/>
        <end position="65"/>
    </location>
</feature>
<feature type="region of interest" description="Disordered" evidence="1">
    <location>
        <begin position="1"/>
        <end position="65"/>
    </location>
</feature>
<dbReference type="EMBL" id="DSXI01000144">
    <property type="protein sequence ID" value="HGS04611.1"/>
    <property type="molecule type" value="Genomic_DNA"/>
</dbReference>
<name>A0A7V4G7F1_9BACT</name>
<reference evidence="2" key="1">
    <citation type="journal article" date="2020" name="mSystems">
        <title>Genome- and Community-Level Interaction Insights into Carbon Utilization and Element Cycling Functions of Hydrothermarchaeota in Hydrothermal Sediment.</title>
        <authorList>
            <person name="Zhou Z."/>
            <person name="Liu Y."/>
            <person name="Xu W."/>
            <person name="Pan J."/>
            <person name="Luo Z.H."/>
            <person name="Li M."/>
        </authorList>
    </citation>
    <scope>NUCLEOTIDE SEQUENCE [LARGE SCALE GENOMIC DNA]</scope>
    <source>
        <strain evidence="2">SpSt-548</strain>
    </source>
</reference>
<dbReference type="AlphaFoldDB" id="A0A7V4G7F1"/>
<evidence type="ECO:0000256" key="1">
    <source>
        <dbReference type="SAM" id="MobiDB-lite"/>
    </source>
</evidence>
<comment type="caution">
    <text evidence="2">The sequence shown here is derived from an EMBL/GenBank/DDBJ whole genome shotgun (WGS) entry which is preliminary data.</text>
</comment>
<organism evidence="2">
    <name type="scientific">Desulfobacca acetoxidans</name>
    <dbReference type="NCBI Taxonomy" id="60893"/>
    <lineage>
        <taxon>Bacteria</taxon>
        <taxon>Pseudomonadati</taxon>
        <taxon>Thermodesulfobacteriota</taxon>
        <taxon>Desulfobaccia</taxon>
        <taxon>Desulfobaccales</taxon>
        <taxon>Desulfobaccaceae</taxon>
        <taxon>Desulfobacca</taxon>
    </lineage>
</organism>
<evidence type="ECO:0000313" key="2">
    <source>
        <dbReference type="EMBL" id="HGS04611.1"/>
    </source>
</evidence>
<protein>
    <submittedName>
        <fullName evidence="2">Uncharacterized protein</fullName>
    </submittedName>
</protein>
<proteinExistence type="predicted"/>
<sequence length="65" mass="7173">MDPIDSQENIAPLKGIHNLLSKPVADKEGQGPGPEFRRPRQPASSPAPEPGEEERRPEHLIDIKV</sequence>